<proteinExistence type="predicted"/>
<keyword evidence="4" id="KW-1185">Reference proteome</keyword>
<dbReference type="Proteomes" id="UP001166093">
    <property type="component" value="Unassembled WGS sequence"/>
</dbReference>
<name>A0ABS2XQM1_POLSP</name>
<dbReference type="PROSITE" id="PS50853">
    <property type="entry name" value="FN3"/>
    <property type="match status" value="1"/>
</dbReference>
<sequence length="189" mass="21289">RFVSLYRGPCHTHKVQRLNESTTYTFRIQAFNEAGEGSFSDVYTFTTPKSPPAPLKGSVLFSFSQLTWRSQQVILYTSSSYCFNIIYKGSARSFQVSGLQLNCEHRFRACAIRQCQNPQGPQDLSGPYSATVTFSCQKTELPSTTHKNTVEVSRTKRTLSDEQCAAVILVLFAIISILIAFVIQYFVIK</sequence>
<dbReference type="InterPro" id="IPR013783">
    <property type="entry name" value="Ig-like_fold"/>
</dbReference>
<dbReference type="SUPFAM" id="SSF49265">
    <property type="entry name" value="Fibronectin type III"/>
    <property type="match status" value="1"/>
</dbReference>
<keyword evidence="1" id="KW-1133">Transmembrane helix</keyword>
<feature type="non-terminal residue" evidence="3">
    <location>
        <position position="189"/>
    </location>
</feature>
<feature type="transmembrane region" description="Helical" evidence="1">
    <location>
        <begin position="164"/>
        <end position="188"/>
    </location>
</feature>
<dbReference type="InterPro" id="IPR036116">
    <property type="entry name" value="FN3_sf"/>
</dbReference>
<protein>
    <submittedName>
        <fullName evidence="3">FND3A protein</fullName>
    </submittedName>
</protein>
<accession>A0ABS2XQM1</accession>
<organism evidence="3 4">
    <name type="scientific">Polyodon spathula</name>
    <name type="common">North American paddlefish</name>
    <name type="synonym">Squalus spathula</name>
    <dbReference type="NCBI Taxonomy" id="7913"/>
    <lineage>
        <taxon>Eukaryota</taxon>
        <taxon>Metazoa</taxon>
        <taxon>Chordata</taxon>
        <taxon>Craniata</taxon>
        <taxon>Vertebrata</taxon>
        <taxon>Euteleostomi</taxon>
        <taxon>Actinopterygii</taxon>
        <taxon>Chondrostei</taxon>
        <taxon>Acipenseriformes</taxon>
        <taxon>Polyodontidae</taxon>
        <taxon>Polyodon</taxon>
    </lineage>
</organism>
<evidence type="ECO:0000313" key="4">
    <source>
        <dbReference type="Proteomes" id="UP001166093"/>
    </source>
</evidence>
<comment type="caution">
    <text evidence="3">The sequence shown here is derived from an EMBL/GenBank/DDBJ whole genome shotgun (WGS) entry which is preliminary data.</text>
</comment>
<dbReference type="Gene3D" id="2.60.40.10">
    <property type="entry name" value="Immunoglobulins"/>
    <property type="match status" value="1"/>
</dbReference>
<keyword evidence="1" id="KW-0472">Membrane</keyword>
<feature type="domain" description="Fibronectin type-III" evidence="2">
    <location>
        <begin position="1"/>
        <end position="50"/>
    </location>
</feature>
<evidence type="ECO:0000313" key="3">
    <source>
        <dbReference type="EMBL" id="MBN3276468.1"/>
    </source>
</evidence>
<dbReference type="CDD" id="cd00063">
    <property type="entry name" value="FN3"/>
    <property type="match status" value="1"/>
</dbReference>
<evidence type="ECO:0000256" key="1">
    <source>
        <dbReference type="SAM" id="Phobius"/>
    </source>
</evidence>
<reference evidence="3" key="1">
    <citation type="journal article" date="2021" name="Cell">
        <title>Tracing the genetic footprints of vertebrate landing in non-teleost ray-finned fishes.</title>
        <authorList>
            <person name="Bi X."/>
            <person name="Wang K."/>
            <person name="Yang L."/>
            <person name="Pan H."/>
            <person name="Jiang H."/>
            <person name="Wei Q."/>
            <person name="Fang M."/>
            <person name="Yu H."/>
            <person name="Zhu C."/>
            <person name="Cai Y."/>
            <person name="He Y."/>
            <person name="Gan X."/>
            <person name="Zeng H."/>
            <person name="Yu D."/>
            <person name="Zhu Y."/>
            <person name="Jiang H."/>
            <person name="Qiu Q."/>
            <person name="Yang H."/>
            <person name="Zhang Y.E."/>
            <person name="Wang W."/>
            <person name="Zhu M."/>
            <person name="He S."/>
            <person name="Zhang G."/>
        </authorList>
    </citation>
    <scope>NUCLEOTIDE SEQUENCE</scope>
    <source>
        <strain evidence="3">Pddl_001</strain>
    </source>
</reference>
<evidence type="ECO:0000259" key="2">
    <source>
        <dbReference type="PROSITE" id="PS50853"/>
    </source>
</evidence>
<feature type="non-terminal residue" evidence="3">
    <location>
        <position position="1"/>
    </location>
</feature>
<dbReference type="EMBL" id="JAAWVQ010060171">
    <property type="protein sequence ID" value="MBN3276468.1"/>
    <property type="molecule type" value="Genomic_DNA"/>
</dbReference>
<dbReference type="InterPro" id="IPR003961">
    <property type="entry name" value="FN3_dom"/>
</dbReference>
<keyword evidence="1" id="KW-0812">Transmembrane</keyword>
<gene>
    <name evidence="3" type="primary">Fndc3a_1</name>
    <name evidence="3" type="ORF">GTO93_0001199</name>
</gene>